<feature type="transmembrane region" description="Helical" evidence="1">
    <location>
        <begin position="12"/>
        <end position="39"/>
    </location>
</feature>
<dbReference type="InterPro" id="IPR025403">
    <property type="entry name" value="TgpA-like_C"/>
</dbReference>
<reference evidence="3 4" key="1">
    <citation type="submission" date="2020-06" db="EMBL/GenBank/DDBJ databases">
        <title>Pseudomonas eucalypticola sp. nov., an endophyte of Eucalyptus dunnii leaves with biocontrol ability of eucalyptus leaf blight.</title>
        <authorList>
            <person name="Liu Y."/>
            <person name="Song Z."/>
            <person name="Zeng H."/>
            <person name="Lu M."/>
            <person name="Wang X."/>
            <person name="Lian X."/>
            <person name="Zhang Q."/>
        </authorList>
    </citation>
    <scope>NUCLEOTIDE SEQUENCE [LARGE SCALE GENOMIC DNA]</scope>
    <source>
        <strain evidence="3 4">NP-1</strain>
    </source>
</reference>
<dbReference type="AlphaFoldDB" id="A0A7D5D5M2"/>
<keyword evidence="1" id="KW-0472">Membrane</keyword>
<dbReference type="Gene3D" id="3.10.620.30">
    <property type="match status" value="1"/>
</dbReference>
<proteinExistence type="predicted"/>
<keyword evidence="1" id="KW-1133">Transmembrane helix</keyword>
<organism evidence="3 4">
    <name type="scientific">Pseudomonas eucalypticola</name>
    <dbReference type="NCBI Taxonomy" id="2599595"/>
    <lineage>
        <taxon>Bacteria</taxon>
        <taxon>Pseudomonadati</taxon>
        <taxon>Pseudomonadota</taxon>
        <taxon>Gammaproteobacteria</taxon>
        <taxon>Pseudomonadales</taxon>
        <taxon>Pseudomonadaceae</taxon>
        <taxon>Pseudomonas</taxon>
    </lineage>
</organism>
<dbReference type="PANTHER" id="PTHR42736">
    <property type="entry name" value="PROTEIN-GLUTAMINE GAMMA-GLUTAMYLTRANSFERASE"/>
    <property type="match status" value="1"/>
</dbReference>
<feature type="transmembrane region" description="Helical" evidence="1">
    <location>
        <begin position="77"/>
        <end position="96"/>
    </location>
</feature>
<keyword evidence="4" id="KW-1185">Reference proteome</keyword>
<dbReference type="KEGG" id="pez:HWQ56_08355"/>
<evidence type="ECO:0000259" key="2">
    <source>
        <dbReference type="SMART" id="SM00460"/>
    </source>
</evidence>
<dbReference type="InterPro" id="IPR002931">
    <property type="entry name" value="Transglutaminase-like"/>
</dbReference>
<dbReference type="InterPro" id="IPR021878">
    <property type="entry name" value="TgpA_N"/>
</dbReference>
<feature type="transmembrane region" description="Helical" evidence="1">
    <location>
        <begin position="127"/>
        <end position="145"/>
    </location>
</feature>
<dbReference type="EMBL" id="CP056030">
    <property type="protein sequence ID" value="QKZ03794.1"/>
    <property type="molecule type" value="Genomic_DNA"/>
</dbReference>
<dbReference type="Pfam" id="PF13559">
    <property type="entry name" value="DUF4129"/>
    <property type="match status" value="1"/>
</dbReference>
<dbReference type="Proteomes" id="UP000509568">
    <property type="component" value="Chromosome"/>
</dbReference>
<evidence type="ECO:0000313" key="3">
    <source>
        <dbReference type="EMBL" id="QKZ03794.1"/>
    </source>
</evidence>
<feature type="transmembrane region" description="Helical" evidence="1">
    <location>
        <begin position="538"/>
        <end position="563"/>
    </location>
</feature>
<feature type="domain" description="Transglutaminase-like" evidence="2">
    <location>
        <begin position="396"/>
        <end position="467"/>
    </location>
</feature>
<dbReference type="InterPro" id="IPR038765">
    <property type="entry name" value="Papain-like_cys_pep_sf"/>
</dbReference>
<dbReference type="SUPFAM" id="SSF54001">
    <property type="entry name" value="Cysteine proteinases"/>
    <property type="match status" value="1"/>
</dbReference>
<feature type="transmembrane region" description="Helical" evidence="1">
    <location>
        <begin position="103"/>
        <end position="121"/>
    </location>
</feature>
<dbReference type="SMART" id="SM00460">
    <property type="entry name" value="TGc"/>
    <property type="match status" value="1"/>
</dbReference>
<dbReference type="InterPro" id="IPR052901">
    <property type="entry name" value="Bact_TGase-like"/>
</dbReference>
<gene>
    <name evidence="3" type="ORF">HWQ56_08355</name>
</gene>
<protein>
    <submittedName>
        <fullName evidence="3">DUF3488 domain-containing transglutaminase family protein</fullName>
    </submittedName>
</protein>
<sequence length="660" mass="74004">MTPSIPRISLTWLLLAQCLVIVPFWPHVPLWMVGLWLGCTLWRVQILRMRAAFPGLLLKVAMVVATAAGVFMSRGVLIGLDAAATLLVATFMLKVVEMRTLRDARVLIYLGFFCVVVAYLYDASLPWALYSVLPVTALLTAMIGLQQTRLVAQPLATLRLALAILAQALPLMLLFFVFFPRLEPLWSLPIPSNKAQTGLAESMTPGDVAELGRSAQLVMQVSFEGPMPSRQALYWRAFTLERFDGGRWSQSEMSRGLPVAAWQPNGPQVRYRIIQQPGDRWLYGLDVAHTDLPGVRQMADFRLTRVQPLDRPLLYNVTSSPQAIRDLQLSEAMRRQDLRLPATGDPRTRQWAQELKGRYPQPDALVQAVLQRFHDDDYHYTLRPPALGSDSIDSFLFNSRAGFCAHYAGAMTYLLRAAGIPARMVVGYQGGELNPAGRYLTVRQFDAHAWVEYWQPGRGWRSADPTAAVSPLRIDQGPEEALASDEEFLSDAPFSPLRLRHFSWANDLRLGWDNLNYGWQRWVLDYQSAQQLDFLNRWFKGLASTVLPVGLLVVLGALALVLLKPWRRAADSQLQLYQRFEALLARHGLARATGEGAQAYARRASRHFADQAGVIEAFSEAFIAQRYGGQPANLGQLRQQFKAVRASLDGVHRVAVRESS</sequence>
<dbReference type="Pfam" id="PF01841">
    <property type="entry name" value="Transglut_core"/>
    <property type="match status" value="1"/>
</dbReference>
<feature type="transmembrane region" description="Helical" evidence="1">
    <location>
        <begin position="51"/>
        <end position="71"/>
    </location>
</feature>
<accession>A0A7D5D5M2</accession>
<dbReference type="PANTHER" id="PTHR42736:SF1">
    <property type="entry name" value="PROTEIN-GLUTAMINE GAMMA-GLUTAMYLTRANSFERASE"/>
    <property type="match status" value="1"/>
</dbReference>
<evidence type="ECO:0000256" key="1">
    <source>
        <dbReference type="SAM" id="Phobius"/>
    </source>
</evidence>
<feature type="transmembrane region" description="Helical" evidence="1">
    <location>
        <begin position="157"/>
        <end position="179"/>
    </location>
</feature>
<name>A0A7D5D5M2_9PSED</name>
<dbReference type="Pfam" id="PF11992">
    <property type="entry name" value="TgpA_N"/>
    <property type="match status" value="1"/>
</dbReference>
<evidence type="ECO:0000313" key="4">
    <source>
        <dbReference type="Proteomes" id="UP000509568"/>
    </source>
</evidence>
<keyword evidence="1" id="KW-0812">Transmembrane</keyword>